<keyword evidence="8 10" id="KW-0694">RNA-binding</keyword>
<dbReference type="GO" id="GO:0005525">
    <property type="term" value="F:GTP binding"/>
    <property type="evidence" value="ECO:0007669"/>
    <property type="project" value="UniProtKB-UniRule"/>
</dbReference>
<dbReference type="InterPro" id="IPR010914">
    <property type="entry name" value="RsgA_GTPase_dom"/>
</dbReference>
<feature type="binding site" evidence="10">
    <location>
        <position position="297"/>
    </location>
    <ligand>
        <name>Zn(2+)</name>
        <dbReference type="ChEBI" id="CHEBI:29105"/>
    </ligand>
</feature>
<dbReference type="GO" id="GO:0046872">
    <property type="term" value="F:metal ion binding"/>
    <property type="evidence" value="ECO:0007669"/>
    <property type="project" value="UniProtKB-KW"/>
</dbReference>
<dbReference type="Gene3D" id="2.40.50.140">
    <property type="entry name" value="Nucleic acid-binding proteins"/>
    <property type="match status" value="1"/>
</dbReference>
<dbReference type="Gene3D" id="3.40.50.300">
    <property type="entry name" value="P-loop containing nucleotide triphosphate hydrolases"/>
    <property type="match status" value="1"/>
</dbReference>
<evidence type="ECO:0000256" key="1">
    <source>
        <dbReference type="ARBA" id="ARBA00022490"/>
    </source>
</evidence>
<dbReference type="InterPro" id="IPR030378">
    <property type="entry name" value="G_CP_dom"/>
</dbReference>
<comment type="subunit">
    <text evidence="10">Monomer. Associates with 30S ribosomal subunit, binds 16S rRNA.</text>
</comment>
<dbReference type="EMBL" id="JACCBX010000003">
    <property type="protein sequence ID" value="NYE04671.1"/>
    <property type="molecule type" value="Genomic_DNA"/>
</dbReference>
<feature type="domain" description="EngC GTPase" evidence="12">
    <location>
        <begin position="111"/>
        <end position="259"/>
    </location>
</feature>
<dbReference type="PANTHER" id="PTHR32120:SF10">
    <property type="entry name" value="SMALL RIBOSOMAL SUBUNIT BIOGENESIS GTPASE RSGA"/>
    <property type="match status" value="1"/>
</dbReference>
<evidence type="ECO:0000313" key="14">
    <source>
        <dbReference type="EMBL" id="NYE04671.1"/>
    </source>
</evidence>
<evidence type="ECO:0000256" key="8">
    <source>
        <dbReference type="ARBA" id="ARBA00022884"/>
    </source>
</evidence>
<evidence type="ECO:0000256" key="11">
    <source>
        <dbReference type="SAM" id="MobiDB-lite"/>
    </source>
</evidence>
<evidence type="ECO:0000256" key="2">
    <source>
        <dbReference type="ARBA" id="ARBA00022517"/>
    </source>
</evidence>
<keyword evidence="2 10" id="KW-0690">Ribosome biogenesis</keyword>
<dbReference type="Gene3D" id="1.10.40.50">
    <property type="entry name" value="Probable gtpase engc, domain 3"/>
    <property type="match status" value="1"/>
</dbReference>
<dbReference type="Pfam" id="PF03193">
    <property type="entry name" value="RsgA_GTPase"/>
    <property type="match status" value="1"/>
</dbReference>
<dbReference type="PROSITE" id="PS51721">
    <property type="entry name" value="G_CP"/>
    <property type="match status" value="1"/>
</dbReference>
<comment type="function">
    <text evidence="10">One of several proteins that assist in the late maturation steps of the functional core of the 30S ribosomal subunit. Helps release RbfA from mature subunits. May play a role in the assembly of ribosomal proteins into the subunit. Circularly permuted GTPase that catalyzes slow GTP hydrolysis, GTPase activity is stimulated by the 30S ribosomal subunit.</text>
</comment>
<comment type="subcellular location">
    <subcellularLocation>
        <location evidence="10">Cytoplasm</location>
    </subcellularLocation>
</comment>
<dbReference type="InterPro" id="IPR012340">
    <property type="entry name" value="NA-bd_OB-fold"/>
</dbReference>
<dbReference type="AlphaFoldDB" id="A0A852T8W8"/>
<dbReference type="PANTHER" id="PTHR32120">
    <property type="entry name" value="SMALL RIBOSOMAL SUBUNIT BIOGENESIS GTPASE RSGA"/>
    <property type="match status" value="1"/>
</dbReference>
<gene>
    <name evidence="10" type="primary">rsgA</name>
    <name evidence="14" type="ORF">F4694_001420</name>
</gene>
<evidence type="ECO:0000256" key="3">
    <source>
        <dbReference type="ARBA" id="ARBA00022723"/>
    </source>
</evidence>
<feature type="binding site" evidence="10">
    <location>
        <begin position="203"/>
        <end position="211"/>
    </location>
    <ligand>
        <name>GTP</name>
        <dbReference type="ChEBI" id="CHEBI:37565"/>
    </ligand>
</feature>
<comment type="similarity">
    <text evidence="10">Belongs to the TRAFAC class YlqF/YawG GTPase family. RsgA subfamily.</text>
</comment>
<dbReference type="InterPro" id="IPR027417">
    <property type="entry name" value="P-loop_NTPase"/>
</dbReference>
<comment type="cofactor">
    <cofactor evidence="10">
        <name>Zn(2+)</name>
        <dbReference type="ChEBI" id="CHEBI:29105"/>
    </cofactor>
    <text evidence="10">Binds 1 zinc ion per subunit.</text>
</comment>
<name>A0A852T8W8_9BACI</name>
<dbReference type="InterPro" id="IPR004881">
    <property type="entry name" value="Ribosome_biogen_GTPase_RsgA"/>
</dbReference>
<keyword evidence="5 10" id="KW-0547">Nucleotide-binding</keyword>
<dbReference type="SUPFAM" id="SSF50249">
    <property type="entry name" value="Nucleic acid-binding proteins"/>
    <property type="match status" value="1"/>
</dbReference>
<keyword evidence="7 10" id="KW-0862">Zinc</keyword>
<feature type="binding site" evidence="10">
    <location>
        <position position="284"/>
    </location>
    <ligand>
        <name>Zn(2+)</name>
        <dbReference type="ChEBI" id="CHEBI:29105"/>
    </ligand>
</feature>
<keyword evidence="1 10" id="KW-0963">Cytoplasm</keyword>
<organism evidence="14 15">
    <name type="scientific">Neobacillus niacini</name>
    <dbReference type="NCBI Taxonomy" id="86668"/>
    <lineage>
        <taxon>Bacteria</taxon>
        <taxon>Bacillati</taxon>
        <taxon>Bacillota</taxon>
        <taxon>Bacilli</taxon>
        <taxon>Bacillales</taxon>
        <taxon>Bacillaceae</taxon>
        <taxon>Neobacillus</taxon>
    </lineage>
</organism>
<accession>A0A852T8W8</accession>
<dbReference type="GO" id="GO:0019843">
    <property type="term" value="F:rRNA binding"/>
    <property type="evidence" value="ECO:0007669"/>
    <property type="project" value="UniProtKB-KW"/>
</dbReference>
<evidence type="ECO:0000256" key="5">
    <source>
        <dbReference type="ARBA" id="ARBA00022741"/>
    </source>
</evidence>
<evidence type="ECO:0000256" key="6">
    <source>
        <dbReference type="ARBA" id="ARBA00022801"/>
    </source>
</evidence>
<evidence type="ECO:0000259" key="13">
    <source>
        <dbReference type="PROSITE" id="PS51721"/>
    </source>
</evidence>
<dbReference type="Proteomes" id="UP000548423">
    <property type="component" value="Unassembled WGS sequence"/>
</dbReference>
<proteinExistence type="inferred from homology"/>
<dbReference type="GO" id="GO:0042274">
    <property type="term" value="P:ribosomal small subunit biogenesis"/>
    <property type="evidence" value="ECO:0007669"/>
    <property type="project" value="UniProtKB-UniRule"/>
</dbReference>
<comment type="caution">
    <text evidence="14">The sequence shown here is derived from an EMBL/GenBank/DDBJ whole genome shotgun (WGS) entry which is preliminary data.</text>
</comment>
<keyword evidence="3 10" id="KW-0479">Metal-binding</keyword>
<dbReference type="NCBIfam" id="TIGR00157">
    <property type="entry name" value="ribosome small subunit-dependent GTPase A"/>
    <property type="match status" value="1"/>
</dbReference>
<evidence type="ECO:0000259" key="12">
    <source>
        <dbReference type="PROSITE" id="PS50936"/>
    </source>
</evidence>
<feature type="binding site" evidence="10">
    <location>
        <position position="291"/>
    </location>
    <ligand>
        <name>Zn(2+)</name>
        <dbReference type="ChEBI" id="CHEBI:29105"/>
    </ligand>
</feature>
<evidence type="ECO:0000256" key="10">
    <source>
        <dbReference type="HAMAP-Rule" id="MF_01820"/>
    </source>
</evidence>
<keyword evidence="9 10" id="KW-0342">GTP-binding</keyword>
<evidence type="ECO:0000256" key="9">
    <source>
        <dbReference type="ARBA" id="ARBA00023134"/>
    </source>
</evidence>
<sequence length="356" mass="40083">MNLNTIGLTEKIKNDFQALKQNDEMIIGRVALEHKHMYRVWTEHGDLLCEVSGRFNFEALSREDYPAVGDWVILKPRVDEAKGTIYGVMPRYSKFSRKSAGRTTEEQIVAANVDTVFLVNSLNDDLNLRRIERYLLLTWESGANPVIVLSKADLCENIDEKLAEVEAIAFGGVPVIAISAELKSGIEKLEAYLQPGKTIALLGSSGVGKSTLTNLLLGDDKQVVKDIREGDDKGRHTTTHRELIQLPNGSVLIDTPGMRELQLWESADGLTETFSDIDELGEMCKFRDCMHKDEPGCAVLEAIEEGTLAQGRLNSYNKLQKELAYIERKADKRAQTEEQKKWKNITKQSRQKKKMK</sequence>
<feature type="domain" description="CP-type G" evidence="13">
    <location>
        <begin position="103"/>
        <end position="261"/>
    </location>
</feature>
<reference evidence="15" key="1">
    <citation type="submission" date="2020-07" db="EMBL/GenBank/DDBJ databases">
        <authorList>
            <person name="Partida-Martinez L."/>
            <person name="Huntemann M."/>
            <person name="Clum A."/>
            <person name="Wang J."/>
            <person name="Palaniappan K."/>
            <person name="Ritter S."/>
            <person name="Chen I.-M."/>
            <person name="Stamatis D."/>
            <person name="Reddy T."/>
            <person name="O'Malley R."/>
            <person name="Daum C."/>
            <person name="Shapiro N."/>
            <person name="Ivanova N."/>
            <person name="Kyrpides N."/>
            <person name="Woyke T."/>
        </authorList>
    </citation>
    <scope>NUCLEOTIDE SEQUENCE [LARGE SCALE GENOMIC DNA]</scope>
    <source>
        <strain evidence="15">AT2.8</strain>
    </source>
</reference>
<keyword evidence="6 10" id="KW-0378">Hydrolase</keyword>
<dbReference type="PROSITE" id="PS50936">
    <property type="entry name" value="ENGC_GTPASE"/>
    <property type="match status" value="1"/>
</dbReference>
<dbReference type="GO" id="GO:0005737">
    <property type="term" value="C:cytoplasm"/>
    <property type="evidence" value="ECO:0007669"/>
    <property type="project" value="UniProtKB-SubCell"/>
</dbReference>
<reference evidence="15" key="2">
    <citation type="submission" date="2020-08" db="EMBL/GenBank/DDBJ databases">
        <title>The Agave Microbiome: Exploring the role of microbial communities in plant adaptations to desert environments.</title>
        <authorList>
            <person name="Partida-Martinez L.P."/>
        </authorList>
    </citation>
    <scope>NUCLEOTIDE SEQUENCE [LARGE SCALE GENOMIC DNA]</scope>
    <source>
        <strain evidence="15">AT2.8</strain>
    </source>
</reference>
<feature type="region of interest" description="Disordered" evidence="11">
    <location>
        <begin position="330"/>
        <end position="356"/>
    </location>
</feature>
<evidence type="ECO:0000256" key="7">
    <source>
        <dbReference type="ARBA" id="ARBA00022833"/>
    </source>
</evidence>
<feature type="compositionally biased region" description="Basic and acidic residues" evidence="11">
    <location>
        <begin position="330"/>
        <end position="341"/>
    </location>
</feature>
<dbReference type="EC" id="3.6.1.-" evidence="10"/>
<evidence type="ECO:0000313" key="15">
    <source>
        <dbReference type="Proteomes" id="UP000548423"/>
    </source>
</evidence>
<evidence type="ECO:0000256" key="4">
    <source>
        <dbReference type="ARBA" id="ARBA00022730"/>
    </source>
</evidence>
<keyword evidence="4 10" id="KW-0699">rRNA-binding</keyword>
<dbReference type="GO" id="GO:0003924">
    <property type="term" value="F:GTPase activity"/>
    <property type="evidence" value="ECO:0007669"/>
    <property type="project" value="UniProtKB-UniRule"/>
</dbReference>
<feature type="binding site" evidence="10">
    <location>
        <begin position="150"/>
        <end position="153"/>
    </location>
    <ligand>
        <name>GTP</name>
        <dbReference type="ChEBI" id="CHEBI:37565"/>
    </ligand>
</feature>
<protein>
    <recommendedName>
        <fullName evidence="10">Small ribosomal subunit biogenesis GTPase RsgA</fullName>
        <ecNumber evidence="10">3.6.1.-</ecNumber>
    </recommendedName>
</protein>
<feature type="binding site" evidence="10">
    <location>
        <position position="289"/>
    </location>
    <ligand>
        <name>Zn(2+)</name>
        <dbReference type="ChEBI" id="CHEBI:29105"/>
    </ligand>
</feature>
<dbReference type="SUPFAM" id="SSF52540">
    <property type="entry name" value="P-loop containing nucleoside triphosphate hydrolases"/>
    <property type="match status" value="1"/>
</dbReference>
<dbReference type="CDD" id="cd01854">
    <property type="entry name" value="YjeQ_EngC"/>
    <property type="match status" value="1"/>
</dbReference>
<dbReference type="HAMAP" id="MF_01820">
    <property type="entry name" value="GTPase_RsgA"/>
    <property type="match status" value="1"/>
</dbReference>